<dbReference type="GO" id="GO:0016757">
    <property type="term" value="F:glycosyltransferase activity"/>
    <property type="evidence" value="ECO:0007669"/>
    <property type="project" value="InterPro"/>
</dbReference>
<sequence length="514" mass="58641">MVIKKDSKTSANVAQRTDDSTIDLEIVRDGNMFRLKLALMLGLALVVNTFASGRFGWTLSSFIDISDGISDGIVGETGNGAVAKNDASWISELWSTSLVFDETLPWDPSVYRKWIAYENGHGEKPPAMLVLTNLGWNQQNQTLGKRIPRHIRNKEFMIGIINHPWFHPTFWEELEEGQRTIPPNDTTRYYVFFDRPTYYDSHYPIYGGYNDNLDLADGRPKERWEEWPSQRDFNRKLFREAAGRVRLLQFNGGGWGLNSLERLNGSKANWPISFIPLSDLVSRVNETWDQGLVSPADKEAHLSPHQQEEIATCEAETKRKFFVTYVGNGRSGHNSKFHQVYGGARGSYFALHDNQTVFVGSPDSKQIRESALKGLAYETILMETVFGLAPRGDNKFSYRFAEVMAAGTIPVVHADDWLWPFRPELVDWNECAVIMPEKDAGNVTLQILKGMSLEERCQRRKRCYKIYKDYMERPEGLIHGLVEGLELVATTGIKPFVGIKCSDYNYSFECNMQR</sequence>
<keyword evidence="2" id="KW-0812">Transmembrane</keyword>
<dbReference type="EMBL" id="JAGRRH010000018">
    <property type="protein sequence ID" value="KAG7351115.1"/>
    <property type="molecule type" value="Genomic_DNA"/>
</dbReference>
<evidence type="ECO:0000256" key="1">
    <source>
        <dbReference type="ARBA" id="ARBA00010271"/>
    </source>
</evidence>
<comment type="caution">
    <text evidence="4">The sequence shown here is derived from an EMBL/GenBank/DDBJ whole genome shotgun (WGS) entry which is preliminary data.</text>
</comment>
<name>A0A9K3PKS6_9STRA</name>
<organism evidence="4 5">
    <name type="scientific">Nitzschia inconspicua</name>
    <dbReference type="NCBI Taxonomy" id="303405"/>
    <lineage>
        <taxon>Eukaryota</taxon>
        <taxon>Sar</taxon>
        <taxon>Stramenopiles</taxon>
        <taxon>Ochrophyta</taxon>
        <taxon>Bacillariophyta</taxon>
        <taxon>Bacillariophyceae</taxon>
        <taxon>Bacillariophycidae</taxon>
        <taxon>Bacillariales</taxon>
        <taxon>Bacillariaceae</taxon>
        <taxon>Nitzschia</taxon>
    </lineage>
</organism>
<protein>
    <submittedName>
        <fullName evidence="4">Exostosin family protein</fullName>
    </submittedName>
</protein>
<proteinExistence type="inferred from homology"/>
<keyword evidence="2" id="KW-0472">Membrane</keyword>
<dbReference type="Pfam" id="PF03016">
    <property type="entry name" value="Exostosin_GT47"/>
    <property type="match status" value="1"/>
</dbReference>
<dbReference type="AlphaFoldDB" id="A0A9K3PKS6"/>
<feature type="transmembrane region" description="Helical" evidence="2">
    <location>
        <begin position="37"/>
        <end position="57"/>
    </location>
</feature>
<comment type="similarity">
    <text evidence="1">Belongs to the glycosyltransferase 47 family.</text>
</comment>
<feature type="domain" description="Exostosin GT47" evidence="3">
    <location>
        <begin position="312"/>
        <end position="442"/>
    </location>
</feature>
<accession>A0A9K3PKS6</accession>
<evidence type="ECO:0000259" key="3">
    <source>
        <dbReference type="Pfam" id="PF03016"/>
    </source>
</evidence>
<dbReference type="InterPro" id="IPR004263">
    <property type="entry name" value="Exostosin"/>
</dbReference>
<dbReference type="Proteomes" id="UP000693970">
    <property type="component" value="Unassembled WGS sequence"/>
</dbReference>
<gene>
    <name evidence="4" type="ORF">IV203_010475</name>
</gene>
<evidence type="ECO:0000313" key="4">
    <source>
        <dbReference type="EMBL" id="KAG7351115.1"/>
    </source>
</evidence>
<keyword evidence="2" id="KW-1133">Transmembrane helix</keyword>
<keyword evidence="5" id="KW-1185">Reference proteome</keyword>
<dbReference type="PANTHER" id="PTHR11062">
    <property type="entry name" value="EXOSTOSIN HEPARAN SULFATE GLYCOSYLTRANSFERASE -RELATED"/>
    <property type="match status" value="1"/>
</dbReference>
<dbReference type="InterPro" id="IPR040911">
    <property type="entry name" value="Exostosin_GT47"/>
</dbReference>
<evidence type="ECO:0000256" key="2">
    <source>
        <dbReference type="SAM" id="Phobius"/>
    </source>
</evidence>
<reference evidence="4" key="2">
    <citation type="submission" date="2021-04" db="EMBL/GenBank/DDBJ databases">
        <authorList>
            <person name="Podell S."/>
        </authorList>
    </citation>
    <scope>NUCLEOTIDE SEQUENCE</scope>
    <source>
        <strain evidence="4">Hildebrandi</strain>
    </source>
</reference>
<dbReference type="OrthoDB" id="47085at2759"/>
<reference evidence="4" key="1">
    <citation type="journal article" date="2021" name="Sci. Rep.">
        <title>Diploid genomic architecture of Nitzschia inconspicua, an elite biomass production diatom.</title>
        <authorList>
            <person name="Oliver A."/>
            <person name="Podell S."/>
            <person name="Pinowska A."/>
            <person name="Traller J.C."/>
            <person name="Smith S.R."/>
            <person name="McClure R."/>
            <person name="Beliaev A."/>
            <person name="Bohutskyi P."/>
            <person name="Hill E.A."/>
            <person name="Rabines A."/>
            <person name="Zheng H."/>
            <person name="Allen L.Z."/>
            <person name="Kuo A."/>
            <person name="Grigoriev I.V."/>
            <person name="Allen A.E."/>
            <person name="Hazlebeck D."/>
            <person name="Allen E.E."/>
        </authorList>
    </citation>
    <scope>NUCLEOTIDE SEQUENCE</scope>
    <source>
        <strain evidence="4">Hildebrandi</strain>
    </source>
</reference>
<evidence type="ECO:0000313" key="5">
    <source>
        <dbReference type="Proteomes" id="UP000693970"/>
    </source>
</evidence>